<feature type="transmembrane region" description="Helical" evidence="7">
    <location>
        <begin position="67"/>
        <end position="88"/>
    </location>
</feature>
<dbReference type="EMBL" id="MHPU01000018">
    <property type="protein sequence ID" value="OGZ88648.1"/>
    <property type="molecule type" value="Genomic_DNA"/>
</dbReference>
<dbReference type="InterPro" id="IPR036890">
    <property type="entry name" value="HATPase_C_sf"/>
</dbReference>
<dbReference type="InterPro" id="IPR031621">
    <property type="entry name" value="HisKA_7TM"/>
</dbReference>
<dbReference type="AlphaFoldDB" id="A0A1G2JQX3"/>
<feature type="domain" description="Histidine kinase" evidence="8">
    <location>
        <begin position="316"/>
        <end position="536"/>
    </location>
</feature>
<keyword evidence="7" id="KW-0812">Transmembrane</keyword>
<dbReference type="PRINTS" id="PR00344">
    <property type="entry name" value="BCTRLSENSOR"/>
</dbReference>
<feature type="transmembrane region" description="Helical" evidence="7">
    <location>
        <begin position="251"/>
        <end position="269"/>
    </location>
</feature>
<feature type="transmembrane region" description="Helical" evidence="7">
    <location>
        <begin position="225"/>
        <end position="245"/>
    </location>
</feature>
<dbReference type="InterPro" id="IPR003594">
    <property type="entry name" value="HATPase_dom"/>
</dbReference>
<evidence type="ECO:0000256" key="3">
    <source>
        <dbReference type="ARBA" id="ARBA00022553"/>
    </source>
</evidence>
<accession>A0A1G2JQX3</accession>
<dbReference type="PANTHER" id="PTHR43047:SF72">
    <property type="entry name" value="OSMOSENSING HISTIDINE PROTEIN KINASE SLN1"/>
    <property type="match status" value="1"/>
</dbReference>
<dbReference type="PROSITE" id="PS50109">
    <property type="entry name" value="HIS_KIN"/>
    <property type="match status" value="1"/>
</dbReference>
<dbReference type="InterPro" id="IPR003661">
    <property type="entry name" value="HisK_dim/P_dom"/>
</dbReference>
<dbReference type="SUPFAM" id="SSF55874">
    <property type="entry name" value="ATPase domain of HSP90 chaperone/DNA topoisomerase II/histidine kinase"/>
    <property type="match status" value="1"/>
</dbReference>
<evidence type="ECO:0000259" key="8">
    <source>
        <dbReference type="PROSITE" id="PS50109"/>
    </source>
</evidence>
<evidence type="ECO:0000256" key="7">
    <source>
        <dbReference type="SAM" id="Phobius"/>
    </source>
</evidence>
<feature type="transmembrane region" description="Helical" evidence="7">
    <location>
        <begin position="168"/>
        <end position="189"/>
    </location>
</feature>
<keyword evidence="6" id="KW-0175">Coiled coil</keyword>
<comment type="catalytic activity">
    <reaction evidence="1">
        <text>ATP + protein L-histidine = ADP + protein N-phospho-L-histidine.</text>
        <dbReference type="EC" id="2.7.13.3"/>
    </reaction>
</comment>
<name>A0A1G2JQX3_9BACT</name>
<dbReference type="SUPFAM" id="SSF47384">
    <property type="entry name" value="Homodimeric domain of signal transducing histidine kinase"/>
    <property type="match status" value="1"/>
</dbReference>
<dbReference type="InterPro" id="IPR005467">
    <property type="entry name" value="His_kinase_dom"/>
</dbReference>
<sequence length="536" mass="61676">MDFNYFNISLFVGGLVALIAGIFPYYMHKTKANIVWLFLNISVAIWSFGYFSMISTNQKEIAWISQIIMHFGATFIPVFYLNFVLEITEKINNYKSKLRLIYIWSFLLATLVPTKLYISDVVPKYIFKYVVDAGPLYIYFTLYFWVIAIYAAFILGKTCFEKKGTERLQLIYLFISQIGFLGGGSVFFLTFNISVPPYLLSLFAIYPLLITYAMSRYKLLNIKIVATEFFIFAIWIFLLIRFLLSLNKQDFIVNLIIFASVILFGILLMRNATKEQKQREKIEDYARQVEKAYELEKKSKEELEILDKSKNQFLIAIQHHLRTPLTAMMGYSDLILNGAYGKQSKDTKEAVEKILVSTKNLIKMANEFLDITQFQMGKSVVNLKSNVDVIQILEEIVSELQFETNKKGVYLKLKKIDNLPKIMADREKLKAAIYNIIDNAIKYTTEGEVSIKVKTDENKITIIIEDTGIGISRENLINMFGKTFERGETAKKTFINGRGIGLFITKQIISAHNGKIWAESPGEDKGSTFYIELPIT</sequence>
<dbReference type="Proteomes" id="UP000178935">
    <property type="component" value="Unassembled WGS sequence"/>
</dbReference>
<feature type="coiled-coil region" evidence="6">
    <location>
        <begin position="275"/>
        <end position="306"/>
    </location>
</feature>
<evidence type="ECO:0000256" key="4">
    <source>
        <dbReference type="ARBA" id="ARBA00022679"/>
    </source>
</evidence>
<evidence type="ECO:0000256" key="2">
    <source>
        <dbReference type="ARBA" id="ARBA00012438"/>
    </source>
</evidence>
<keyword evidence="4" id="KW-0808">Transferase</keyword>
<dbReference type="InterPro" id="IPR036097">
    <property type="entry name" value="HisK_dim/P_sf"/>
</dbReference>
<evidence type="ECO:0000313" key="10">
    <source>
        <dbReference type="Proteomes" id="UP000178935"/>
    </source>
</evidence>
<dbReference type="Pfam" id="PF02518">
    <property type="entry name" value="HATPase_c"/>
    <property type="match status" value="1"/>
</dbReference>
<dbReference type="PANTHER" id="PTHR43047">
    <property type="entry name" value="TWO-COMPONENT HISTIDINE PROTEIN KINASE"/>
    <property type="match status" value="1"/>
</dbReference>
<comment type="caution">
    <text evidence="9">The sequence shown here is derived from an EMBL/GenBank/DDBJ whole genome shotgun (WGS) entry which is preliminary data.</text>
</comment>
<feature type="transmembrane region" description="Helical" evidence="7">
    <location>
        <begin position="6"/>
        <end position="27"/>
    </location>
</feature>
<keyword evidence="3" id="KW-0597">Phosphoprotein</keyword>
<evidence type="ECO:0000313" key="9">
    <source>
        <dbReference type="EMBL" id="OGZ88648.1"/>
    </source>
</evidence>
<keyword evidence="7" id="KW-1133">Transmembrane helix</keyword>
<evidence type="ECO:0000256" key="5">
    <source>
        <dbReference type="ARBA" id="ARBA00022777"/>
    </source>
</evidence>
<dbReference type="GO" id="GO:0005886">
    <property type="term" value="C:plasma membrane"/>
    <property type="evidence" value="ECO:0007669"/>
    <property type="project" value="TreeGrafter"/>
</dbReference>
<dbReference type="SMART" id="SM00387">
    <property type="entry name" value="HATPase_c"/>
    <property type="match status" value="1"/>
</dbReference>
<evidence type="ECO:0000256" key="6">
    <source>
        <dbReference type="SAM" id="Coils"/>
    </source>
</evidence>
<feature type="transmembrane region" description="Helical" evidence="7">
    <location>
        <begin position="195"/>
        <end position="213"/>
    </location>
</feature>
<organism evidence="9 10">
    <name type="scientific">Candidatus Staskawiczbacteria bacterium RIFOXYD1_FULL_32_13</name>
    <dbReference type="NCBI Taxonomy" id="1802234"/>
    <lineage>
        <taxon>Bacteria</taxon>
        <taxon>Candidatus Staskawicziibacteriota</taxon>
    </lineage>
</organism>
<gene>
    <name evidence="9" type="ORF">A2561_02270</name>
</gene>
<keyword evidence="7" id="KW-0472">Membrane</keyword>
<reference evidence="9 10" key="1">
    <citation type="journal article" date="2016" name="Nat. Commun.">
        <title>Thousands of microbial genomes shed light on interconnected biogeochemical processes in an aquifer system.</title>
        <authorList>
            <person name="Anantharaman K."/>
            <person name="Brown C.T."/>
            <person name="Hug L.A."/>
            <person name="Sharon I."/>
            <person name="Castelle C.J."/>
            <person name="Probst A.J."/>
            <person name="Thomas B.C."/>
            <person name="Singh A."/>
            <person name="Wilkins M.J."/>
            <person name="Karaoz U."/>
            <person name="Brodie E.L."/>
            <person name="Williams K.H."/>
            <person name="Hubbard S.S."/>
            <person name="Banfield J.F."/>
        </authorList>
    </citation>
    <scope>NUCLEOTIDE SEQUENCE [LARGE SCALE GENOMIC DNA]</scope>
</reference>
<dbReference type="GO" id="GO:0009927">
    <property type="term" value="F:histidine phosphotransfer kinase activity"/>
    <property type="evidence" value="ECO:0007669"/>
    <property type="project" value="TreeGrafter"/>
</dbReference>
<dbReference type="InterPro" id="IPR004358">
    <property type="entry name" value="Sig_transdc_His_kin-like_C"/>
</dbReference>
<dbReference type="GO" id="GO:0000155">
    <property type="term" value="F:phosphorelay sensor kinase activity"/>
    <property type="evidence" value="ECO:0007669"/>
    <property type="project" value="InterPro"/>
</dbReference>
<feature type="transmembrane region" description="Helical" evidence="7">
    <location>
        <begin position="100"/>
        <end position="118"/>
    </location>
</feature>
<dbReference type="Gene3D" id="1.10.287.130">
    <property type="match status" value="1"/>
</dbReference>
<protein>
    <recommendedName>
        <fullName evidence="2">histidine kinase</fullName>
        <ecNumber evidence="2">2.7.13.3</ecNumber>
    </recommendedName>
</protein>
<dbReference type="FunFam" id="3.30.565.10:FF:000006">
    <property type="entry name" value="Sensor histidine kinase WalK"/>
    <property type="match status" value="1"/>
</dbReference>
<proteinExistence type="predicted"/>
<dbReference type="Pfam" id="PF16927">
    <property type="entry name" value="HisKA_7TM"/>
    <property type="match status" value="1"/>
</dbReference>
<feature type="transmembrane region" description="Helical" evidence="7">
    <location>
        <begin position="34"/>
        <end position="55"/>
    </location>
</feature>
<dbReference type="EC" id="2.7.13.3" evidence="2"/>
<keyword evidence="5" id="KW-0418">Kinase</keyword>
<dbReference type="SMART" id="SM00388">
    <property type="entry name" value="HisKA"/>
    <property type="match status" value="1"/>
</dbReference>
<evidence type="ECO:0000256" key="1">
    <source>
        <dbReference type="ARBA" id="ARBA00000085"/>
    </source>
</evidence>
<dbReference type="Gene3D" id="3.30.565.10">
    <property type="entry name" value="Histidine kinase-like ATPase, C-terminal domain"/>
    <property type="match status" value="1"/>
</dbReference>
<dbReference type="Pfam" id="PF00512">
    <property type="entry name" value="HisKA"/>
    <property type="match status" value="1"/>
</dbReference>
<feature type="transmembrane region" description="Helical" evidence="7">
    <location>
        <begin position="138"/>
        <end position="156"/>
    </location>
</feature>
<dbReference type="CDD" id="cd00082">
    <property type="entry name" value="HisKA"/>
    <property type="match status" value="1"/>
</dbReference>